<evidence type="ECO:0000256" key="15">
    <source>
        <dbReference type="PIRSR" id="PIRSR600829-1"/>
    </source>
</evidence>
<evidence type="ECO:0000256" key="9">
    <source>
        <dbReference type="ARBA" id="ARBA00022840"/>
    </source>
</evidence>
<dbReference type="InterPro" id="IPR000829">
    <property type="entry name" value="DAGK"/>
</dbReference>
<evidence type="ECO:0000256" key="3">
    <source>
        <dbReference type="ARBA" id="ARBA00022475"/>
    </source>
</evidence>
<keyword evidence="13" id="KW-0594">Phospholipid biosynthesis</keyword>
<keyword evidence="11" id="KW-0443">Lipid metabolism</keyword>
<dbReference type="GO" id="GO:0005886">
    <property type="term" value="C:plasma membrane"/>
    <property type="evidence" value="ECO:0007669"/>
    <property type="project" value="UniProtKB-SubCell"/>
</dbReference>
<dbReference type="EMBL" id="CABFNH010000027">
    <property type="protein sequence ID" value="VTZ92470.1"/>
    <property type="molecule type" value="Genomic_DNA"/>
</dbReference>
<keyword evidence="12 19" id="KW-0472">Membrane</keyword>
<organism evidence="20 21">
    <name type="scientific">Limosilactobacillus mucosae</name>
    <name type="common">Lactobacillus mucosae</name>
    <dbReference type="NCBI Taxonomy" id="97478"/>
    <lineage>
        <taxon>Bacteria</taxon>
        <taxon>Bacillati</taxon>
        <taxon>Bacillota</taxon>
        <taxon>Bacilli</taxon>
        <taxon>Lactobacillales</taxon>
        <taxon>Lactobacillaceae</taxon>
        <taxon>Limosilactobacillus</taxon>
    </lineage>
</organism>
<evidence type="ECO:0000313" key="20">
    <source>
        <dbReference type="EMBL" id="VTZ92470.1"/>
    </source>
</evidence>
<keyword evidence="18" id="KW-0479">Metal-binding</keyword>
<dbReference type="GO" id="GO:0005524">
    <property type="term" value="F:ATP binding"/>
    <property type="evidence" value="ECO:0007669"/>
    <property type="project" value="UniProtKB-KW"/>
</dbReference>
<evidence type="ECO:0000256" key="18">
    <source>
        <dbReference type="PIRSR" id="PIRSR600829-4"/>
    </source>
</evidence>
<name>A0A508YRS9_LIMMU</name>
<gene>
    <name evidence="20" type="primary">dgkA</name>
    <name evidence="20" type="ORF">LMUP508_01739</name>
</gene>
<evidence type="ECO:0000256" key="5">
    <source>
        <dbReference type="ARBA" id="ARBA00022679"/>
    </source>
</evidence>
<comment type="similarity">
    <text evidence="2">Belongs to the bacterial diacylglycerol kinase family.</text>
</comment>
<proteinExistence type="inferred from homology"/>
<evidence type="ECO:0000256" key="4">
    <source>
        <dbReference type="ARBA" id="ARBA00022516"/>
    </source>
</evidence>
<feature type="binding site" evidence="18">
    <location>
        <position position="35"/>
    </location>
    <ligand>
        <name>a divalent metal cation</name>
        <dbReference type="ChEBI" id="CHEBI:60240"/>
    </ligand>
</feature>
<comment type="subcellular location">
    <subcellularLocation>
        <location evidence="1">Cell membrane</location>
        <topology evidence="1">Multi-pass membrane protein</topology>
    </subcellularLocation>
</comment>
<dbReference type="RefSeq" id="WP_370760978.1">
    <property type="nucleotide sequence ID" value="NZ_CABFNH010000027.1"/>
</dbReference>
<feature type="transmembrane region" description="Helical" evidence="19">
    <location>
        <begin position="38"/>
        <end position="56"/>
    </location>
</feature>
<feature type="binding site" evidence="18">
    <location>
        <position position="83"/>
    </location>
    <ligand>
        <name>a divalent metal cation</name>
        <dbReference type="ChEBI" id="CHEBI:60240"/>
    </ligand>
</feature>
<evidence type="ECO:0000256" key="12">
    <source>
        <dbReference type="ARBA" id="ARBA00023136"/>
    </source>
</evidence>
<comment type="cofactor">
    <cofactor evidence="18">
        <name>Mg(2+)</name>
        <dbReference type="ChEBI" id="CHEBI:18420"/>
    </cofactor>
    <text evidence="18">Mn(2+), Zn(2+), Cd(2+) and Co(2+) support activity to lesser extents.</text>
</comment>
<keyword evidence="18" id="KW-0460">Magnesium</keyword>
<dbReference type="GO" id="GO:0008654">
    <property type="term" value="P:phospholipid biosynthetic process"/>
    <property type="evidence" value="ECO:0007669"/>
    <property type="project" value="UniProtKB-KW"/>
</dbReference>
<evidence type="ECO:0000256" key="19">
    <source>
        <dbReference type="SAM" id="Phobius"/>
    </source>
</evidence>
<protein>
    <submittedName>
        <fullName evidence="20">Undecaprenol kinase</fullName>
        <ecNumber evidence="20">2.7.1.66</ecNumber>
    </submittedName>
</protein>
<reference evidence="20 21" key="1">
    <citation type="submission" date="2019-06" db="EMBL/GenBank/DDBJ databases">
        <authorList>
            <person name="Rodrigo-Torres L."/>
            <person name="Arahal R. D."/>
            <person name="Lucena T."/>
        </authorList>
    </citation>
    <scope>NUCLEOTIDE SEQUENCE [LARGE SCALE GENOMIC DNA]</scope>
    <source>
        <strain evidence="20 21">INIA P508</strain>
    </source>
</reference>
<keyword evidence="9 17" id="KW-0067">ATP-binding</keyword>
<dbReference type="PANTHER" id="PTHR34299">
    <property type="entry name" value="DIACYLGLYCEROL KINASE"/>
    <property type="match status" value="1"/>
</dbReference>
<evidence type="ECO:0000256" key="2">
    <source>
        <dbReference type="ARBA" id="ARBA00005967"/>
    </source>
</evidence>
<evidence type="ECO:0000313" key="21">
    <source>
        <dbReference type="Proteomes" id="UP000365705"/>
    </source>
</evidence>
<feature type="binding site" evidence="17">
    <location>
        <position position="83"/>
    </location>
    <ligand>
        <name>ATP</name>
        <dbReference type="ChEBI" id="CHEBI:30616"/>
    </ligand>
</feature>
<evidence type="ECO:0000256" key="16">
    <source>
        <dbReference type="PIRSR" id="PIRSR600829-2"/>
    </source>
</evidence>
<dbReference type="GeneID" id="57113927"/>
<keyword evidence="7 17" id="KW-0547">Nucleotide-binding</keyword>
<evidence type="ECO:0000256" key="1">
    <source>
        <dbReference type="ARBA" id="ARBA00004651"/>
    </source>
</evidence>
<keyword evidence="4" id="KW-0444">Lipid biosynthesis</keyword>
<feature type="active site" description="Proton acceptor" evidence="15">
    <location>
        <position position="76"/>
    </location>
</feature>
<dbReference type="Proteomes" id="UP000365705">
    <property type="component" value="Unassembled WGS sequence"/>
</dbReference>
<dbReference type="GO" id="GO:0046872">
    <property type="term" value="F:metal ion binding"/>
    <property type="evidence" value="ECO:0007669"/>
    <property type="project" value="UniProtKB-KW"/>
</dbReference>
<evidence type="ECO:0000256" key="11">
    <source>
        <dbReference type="ARBA" id="ARBA00023098"/>
    </source>
</evidence>
<dbReference type="InterPro" id="IPR033717">
    <property type="entry name" value="UDPK"/>
</dbReference>
<keyword evidence="6 19" id="KW-0812">Transmembrane</keyword>
<dbReference type="AlphaFoldDB" id="A0A508YRS9"/>
<feature type="binding site" evidence="17">
    <location>
        <position position="35"/>
    </location>
    <ligand>
        <name>ATP</name>
        <dbReference type="ChEBI" id="CHEBI:30616"/>
    </ligand>
</feature>
<evidence type="ECO:0000256" key="10">
    <source>
        <dbReference type="ARBA" id="ARBA00022989"/>
    </source>
</evidence>
<evidence type="ECO:0000256" key="13">
    <source>
        <dbReference type="ARBA" id="ARBA00023209"/>
    </source>
</evidence>
<evidence type="ECO:0000256" key="8">
    <source>
        <dbReference type="ARBA" id="ARBA00022777"/>
    </source>
</evidence>
<feature type="binding site" evidence="16">
    <location>
        <position position="76"/>
    </location>
    <ligand>
        <name>substrate</name>
    </ligand>
</feature>
<keyword evidence="14" id="KW-1208">Phospholipid metabolism</keyword>
<keyword evidence="5 20" id="KW-0808">Transferase</keyword>
<feature type="transmembrane region" description="Helical" evidence="19">
    <location>
        <begin position="103"/>
        <end position="125"/>
    </location>
</feature>
<dbReference type="GO" id="GO:0036433">
    <property type="term" value="F:di-trans, poly-cis-undecaprenol kinase activity"/>
    <property type="evidence" value="ECO:0007669"/>
    <property type="project" value="UniProtKB-EC"/>
</dbReference>
<dbReference type="EC" id="2.7.1.66" evidence="20"/>
<keyword evidence="10 19" id="KW-1133">Transmembrane helix</keyword>
<dbReference type="InterPro" id="IPR036945">
    <property type="entry name" value="DAGK_sf"/>
</dbReference>
<keyword evidence="8 20" id="KW-0418">Kinase</keyword>
<keyword evidence="3" id="KW-1003">Cell membrane</keyword>
<feature type="binding site" evidence="16">
    <location>
        <begin position="20"/>
        <end position="25"/>
    </location>
    <ligand>
        <name>substrate</name>
    </ligand>
</feature>
<dbReference type="PANTHER" id="PTHR34299:SF1">
    <property type="entry name" value="DIACYLGLYCEROL KINASE"/>
    <property type="match status" value="1"/>
</dbReference>
<sequence length="134" mass="15271">MAMGSQDKHQVEKNRHFIQALGHAWDGVKDVVKKERNMRFHIIAAVLVIIVAFLMQVNVFEWLWLLSAIFVVFAAEFANTIVEELVDLVVHHHYDLDAKYAKDIAAGVVLLAAFYAVLVGLLIFWPRFKNLLGI</sequence>
<evidence type="ECO:0000256" key="17">
    <source>
        <dbReference type="PIRSR" id="PIRSR600829-3"/>
    </source>
</evidence>
<dbReference type="CDD" id="cd14265">
    <property type="entry name" value="UDPK_IM_like"/>
    <property type="match status" value="1"/>
</dbReference>
<dbReference type="Gene3D" id="1.10.287.3610">
    <property type="match status" value="1"/>
</dbReference>
<accession>A0A508YRS9</accession>
<evidence type="ECO:0000256" key="6">
    <source>
        <dbReference type="ARBA" id="ARBA00022692"/>
    </source>
</evidence>
<dbReference type="Pfam" id="PF01219">
    <property type="entry name" value="DAGK_prokar"/>
    <property type="match status" value="1"/>
</dbReference>
<evidence type="ECO:0000256" key="14">
    <source>
        <dbReference type="ARBA" id="ARBA00023264"/>
    </source>
</evidence>
<feature type="binding site" evidence="17">
    <location>
        <begin position="102"/>
        <end position="103"/>
    </location>
    <ligand>
        <name>ATP</name>
        <dbReference type="ChEBI" id="CHEBI:30616"/>
    </ligand>
</feature>
<evidence type="ECO:0000256" key="7">
    <source>
        <dbReference type="ARBA" id="ARBA00022741"/>
    </source>
</evidence>